<evidence type="ECO:0000259" key="8">
    <source>
        <dbReference type="PROSITE" id="PS51048"/>
    </source>
</evidence>
<feature type="region of interest" description="Disordered" evidence="6">
    <location>
        <begin position="336"/>
        <end position="417"/>
    </location>
</feature>
<dbReference type="SMART" id="SM00413">
    <property type="entry name" value="ETS"/>
    <property type="match status" value="1"/>
</dbReference>
<feature type="domain" description="ETS" evidence="7">
    <location>
        <begin position="241"/>
        <end position="323"/>
    </location>
</feature>
<dbReference type="FunFam" id="1.10.10.10:FF:000411">
    <property type="entry name" value="Ecdysone-induced protein 74EF isoform A"/>
    <property type="match status" value="1"/>
</dbReference>
<proteinExistence type="inferred from homology"/>
<feature type="region of interest" description="Disordered" evidence="6">
    <location>
        <begin position="197"/>
        <end position="228"/>
    </location>
</feature>
<dbReference type="InterPro" id="IPR011990">
    <property type="entry name" value="TPR-like_helical_dom_sf"/>
</dbReference>
<dbReference type="PROSITE" id="PS00346">
    <property type="entry name" value="ETS_DOMAIN_2"/>
    <property type="match status" value="1"/>
</dbReference>
<dbReference type="InterPro" id="IPR000418">
    <property type="entry name" value="Ets_dom"/>
</dbReference>
<evidence type="ECO:0000259" key="7">
    <source>
        <dbReference type="PROSITE" id="PS50061"/>
    </source>
</evidence>
<dbReference type="InterPro" id="IPR036390">
    <property type="entry name" value="WH_DNA-bd_sf"/>
</dbReference>
<dbReference type="InterPro" id="IPR044563">
    <property type="entry name" value="Sgt1-like"/>
</dbReference>
<evidence type="ECO:0000256" key="4">
    <source>
        <dbReference type="ARBA" id="ARBA00023242"/>
    </source>
</evidence>
<keyword evidence="5" id="KW-0238">DNA-binding</keyword>
<feature type="compositionally biased region" description="Acidic residues" evidence="6">
    <location>
        <begin position="339"/>
        <end position="349"/>
    </location>
</feature>
<dbReference type="Gene3D" id="2.60.40.790">
    <property type="match status" value="1"/>
</dbReference>
<dbReference type="Gene3D" id="1.10.10.10">
    <property type="entry name" value="Winged helix-like DNA-binding domain superfamily/Winged helix DNA-binding domain"/>
    <property type="match status" value="1"/>
</dbReference>
<comment type="similarity">
    <text evidence="2 5">Belongs to the ETS family.</text>
</comment>
<organism evidence="9 10">
    <name type="scientific">Scophthalmus maximus</name>
    <name type="common">Turbot</name>
    <name type="synonym">Psetta maxima</name>
    <dbReference type="NCBI Taxonomy" id="52904"/>
    <lineage>
        <taxon>Eukaryota</taxon>
        <taxon>Metazoa</taxon>
        <taxon>Chordata</taxon>
        <taxon>Craniata</taxon>
        <taxon>Vertebrata</taxon>
        <taxon>Euteleostomi</taxon>
        <taxon>Actinopterygii</taxon>
        <taxon>Neopterygii</taxon>
        <taxon>Teleostei</taxon>
        <taxon>Neoteleostei</taxon>
        <taxon>Acanthomorphata</taxon>
        <taxon>Carangaria</taxon>
        <taxon>Pleuronectiformes</taxon>
        <taxon>Pleuronectoidei</taxon>
        <taxon>Scophthalmidae</taxon>
        <taxon>Scophthalmus</taxon>
    </lineage>
</organism>
<feature type="domain" description="SGS" evidence="8">
    <location>
        <begin position="677"/>
        <end position="766"/>
    </location>
</feature>
<evidence type="ECO:0000256" key="6">
    <source>
        <dbReference type="SAM" id="MobiDB-lite"/>
    </source>
</evidence>
<keyword evidence="4 5" id="KW-0539">Nucleus</keyword>
<dbReference type="SUPFAM" id="SSF49764">
    <property type="entry name" value="HSP20-like chaperones"/>
    <property type="match status" value="1"/>
</dbReference>
<dbReference type="Proteomes" id="UP000438429">
    <property type="component" value="Unassembled WGS sequence"/>
</dbReference>
<dbReference type="SUPFAM" id="SSF48452">
    <property type="entry name" value="TPR-like"/>
    <property type="match status" value="1"/>
</dbReference>
<comment type="caution">
    <text evidence="9">The sequence shown here is derived from an EMBL/GenBank/DDBJ whole genome shotgun (WGS) entry which is preliminary data.</text>
</comment>
<dbReference type="AlphaFoldDB" id="A0A6A4TUH6"/>
<evidence type="ECO:0000256" key="5">
    <source>
        <dbReference type="RuleBase" id="RU004019"/>
    </source>
</evidence>
<evidence type="ECO:0000256" key="1">
    <source>
        <dbReference type="ARBA" id="ARBA00004123"/>
    </source>
</evidence>
<evidence type="ECO:0008006" key="11">
    <source>
        <dbReference type="Google" id="ProtNLM"/>
    </source>
</evidence>
<dbReference type="FunFam" id="1.25.40.10:FF:000737">
    <property type="entry name" value="SGT1 homolog, MIS12 kinetochore complex assembly cochaperone"/>
    <property type="match status" value="1"/>
</dbReference>
<dbReference type="GO" id="GO:0040034">
    <property type="term" value="P:regulation of development, heterochronic"/>
    <property type="evidence" value="ECO:0007669"/>
    <property type="project" value="UniProtKB-ARBA"/>
</dbReference>
<feature type="compositionally biased region" description="Polar residues" evidence="6">
    <location>
        <begin position="383"/>
        <end position="399"/>
    </location>
</feature>
<comment type="subcellular location">
    <subcellularLocation>
        <location evidence="1 5">Nucleus</location>
    </subcellularLocation>
</comment>
<dbReference type="InterPro" id="IPR008978">
    <property type="entry name" value="HSP20-like_chaperone"/>
</dbReference>
<dbReference type="InterPro" id="IPR036388">
    <property type="entry name" value="WH-like_DNA-bd_sf"/>
</dbReference>
<protein>
    <recommendedName>
        <fullName evidence="11">ETS domain-containing protein</fullName>
    </recommendedName>
</protein>
<dbReference type="SUPFAM" id="SSF46785">
    <property type="entry name" value="Winged helix' DNA-binding domain"/>
    <property type="match status" value="1"/>
</dbReference>
<dbReference type="EMBL" id="VEVO01000001">
    <property type="protein sequence ID" value="KAF0047300.1"/>
    <property type="molecule type" value="Genomic_DNA"/>
</dbReference>
<keyword evidence="3" id="KW-0217">Developmental protein</keyword>
<gene>
    <name evidence="9" type="ORF">F2P81_000933</name>
</gene>
<accession>A0A6A4TUH6</accession>
<name>A0A6A4TUH6_SCOMX</name>
<reference evidence="9 10" key="1">
    <citation type="submission" date="2019-06" db="EMBL/GenBank/DDBJ databases">
        <title>Draft genomes of female and male turbot (Scophthalmus maximus).</title>
        <authorList>
            <person name="Xu H."/>
            <person name="Xu X.-W."/>
            <person name="Shao C."/>
            <person name="Chen S."/>
        </authorList>
    </citation>
    <scope>NUCLEOTIDE SEQUENCE [LARGE SCALE GENOMIC DNA]</scope>
    <source>
        <strain evidence="9">Ysfricsl-2016a</strain>
        <tissue evidence="9">Blood</tissue>
    </source>
</reference>
<dbReference type="GO" id="GO:0051087">
    <property type="term" value="F:protein-folding chaperone binding"/>
    <property type="evidence" value="ECO:0007669"/>
    <property type="project" value="InterPro"/>
</dbReference>
<dbReference type="PRINTS" id="PR00454">
    <property type="entry name" value="ETSDOMAIN"/>
</dbReference>
<evidence type="ECO:0000256" key="2">
    <source>
        <dbReference type="ARBA" id="ARBA00005562"/>
    </source>
</evidence>
<feature type="compositionally biased region" description="Basic residues" evidence="6">
    <location>
        <begin position="208"/>
        <end position="217"/>
    </location>
</feature>
<evidence type="ECO:0000313" key="9">
    <source>
        <dbReference type="EMBL" id="KAF0047300.1"/>
    </source>
</evidence>
<dbReference type="InterPro" id="IPR007699">
    <property type="entry name" value="SGS_dom"/>
</dbReference>
<evidence type="ECO:0000256" key="3">
    <source>
        <dbReference type="ARBA" id="ARBA00022473"/>
    </source>
</evidence>
<dbReference type="GO" id="GO:0005634">
    <property type="term" value="C:nucleus"/>
    <property type="evidence" value="ECO:0007669"/>
    <property type="project" value="UniProtKB-SubCell"/>
</dbReference>
<dbReference type="Pfam" id="PF00178">
    <property type="entry name" value="Ets"/>
    <property type="match status" value="1"/>
</dbReference>
<dbReference type="PANTHER" id="PTHR45862">
    <property type="entry name" value="PROTEIN SGT1 HOMOLOG"/>
    <property type="match status" value="1"/>
</dbReference>
<dbReference type="PROSITE" id="PS50061">
    <property type="entry name" value="ETS_DOMAIN_3"/>
    <property type="match status" value="1"/>
</dbReference>
<dbReference type="Pfam" id="PF05002">
    <property type="entry name" value="SGS"/>
    <property type="match status" value="1"/>
</dbReference>
<dbReference type="PROSITE" id="PS51048">
    <property type="entry name" value="SGS"/>
    <property type="match status" value="1"/>
</dbReference>
<dbReference type="GO" id="GO:0043565">
    <property type="term" value="F:sequence-specific DNA binding"/>
    <property type="evidence" value="ECO:0007669"/>
    <property type="project" value="InterPro"/>
</dbReference>
<sequence>MCNFLTLRGSHTSELQQSFVESQCHFCCSEEPENGDENLRQMDAKRQPTGRFGSPHFLIESRSRASEHEFPVTPLCLSGQLVYSHHSSTVGLPCMASSYPETHQNLRSYLQSSEKSCDAVFTHLELRVCVCVCLGHSAMLQQSELIFDFASDHFNMSQVTQTFLPSLGDVITAPVTQVTVSAEGIVGPVDQSHWHSLHTKKPAAQLQSRKRGRKTQHRRADSPTPDITVKKDRYNKGGNTLYLWQFLMELLQDRQVCPRYIKWTNPHAGIFKLVNSKAVARLWGKHKNKPDMNYETMGRALRYYYQRGILNKVEGQRLVYQFTSLPKDMIYITDGDGAKEEEDDDDNSGNDDGGGVSDDSDDSTISSSDQSVEDKDPHPPQKKLSSSSSVRAPATQRTRTAPRPAGQRDTVLRPASNSLIQEQHLPIVSAEMLRTLQNLEKVQSLQPAGHASVFKTAQLLGSLYERQAAAVVSCVATVEQLDTSTTVSSFPDSSIDDDPQKALEALNEALQGDADKAEWFCQRAYAHILLKNYSCAADDAKKAKQLKPSLPLALMRTGIAEYYLNHYESAHEAFSQGQKLDVSDKSYEVWIKRCEEMIGDQMQNGSVNRLDAMIQLASGENYNFHLHLLHPIVPQQSIFKILTTKVEIKMKKTDAIRWEKLEGEGQESNIKHFDPNQYPSSSQHPHKWDKMVVDLGEEEKNEKLEGDAALNKLFQQIYTDGTDEVKRAMNKSFMESGGTVLSTNWKDVGKRKVEMNPPEDVEFKKY</sequence>
<evidence type="ECO:0000313" key="10">
    <source>
        <dbReference type="Proteomes" id="UP000438429"/>
    </source>
</evidence>
<dbReference type="GO" id="GO:0003700">
    <property type="term" value="F:DNA-binding transcription factor activity"/>
    <property type="evidence" value="ECO:0007669"/>
    <property type="project" value="InterPro"/>
</dbReference>
<dbReference type="Gene3D" id="1.25.40.10">
    <property type="entry name" value="Tetratricopeptide repeat domain"/>
    <property type="match status" value="1"/>
</dbReference>